<dbReference type="Proteomes" id="UP000238479">
    <property type="component" value="Chromosome 7"/>
</dbReference>
<dbReference type="EMBL" id="PDCK01000045">
    <property type="protein sequence ID" value="PRQ16218.1"/>
    <property type="molecule type" value="Genomic_DNA"/>
</dbReference>
<dbReference type="AlphaFoldDB" id="A0A2P6P2Q6"/>
<proteinExistence type="predicted"/>
<accession>A0A2P6P2Q6</accession>
<gene>
    <name evidence="1" type="ORF">RchiOBHm_Chr7g0181831</name>
</gene>
<sequence>MTRLPTHPAATLNFLLEGISLWGSECFLDSNFSFLLLIEGKLRLQCAAFNYVGFCLHRSHIRFLILSVILFHTKFEN</sequence>
<evidence type="ECO:0000313" key="1">
    <source>
        <dbReference type="EMBL" id="PRQ16218.1"/>
    </source>
</evidence>
<comment type="caution">
    <text evidence="1">The sequence shown here is derived from an EMBL/GenBank/DDBJ whole genome shotgun (WGS) entry which is preliminary data.</text>
</comment>
<keyword evidence="2" id="KW-1185">Reference proteome</keyword>
<dbReference type="Gramene" id="PRQ16218">
    <property type="protein sequence ID" value="PRQ16218"/>
    <property type="gene ID" value="RchiOBHm_Chr7g0181831"/>
</dbReference>
<organism evidence="1 2">
    <name type="scientific">Rosa chinensis</name>
    <name type="common">China rose</name>
    <dbReference type="NCBI Taxonomy" id="74649"/>
    <lineage>
        <taxon>Eukaryota</taxon>
        <taxon>Viridiplantae</taxon>
        <taxon>Streptophyta</taxon>
        <taxon>Embryophyta</taxon>
        <taxon>Tracheophyta</taxon>
        <taxon>Spermatophyta</taxon>
        <taxon>Magnoliopsida</taxon>
        <taxon>eudicotyledons</taxon>
        <taxon>Gunneridae</taxon>
        <taxon>Pentapetalae</taxon>
        <taxon>rosids</taxon>
        <taxon>fabids</taxon>
        <taxon>Rosales</taxon>
        <taxon>Rosaceae</taxon>
        <taxon>Rosoideae</taxon>
        <taxon>Rosoideae incertae sedis</taxon>
        <taxon>Rosa</taxon>
    </lineage>
</organism>
<reference evidence="1 2" key="1">
    <citation type="journal article" date="2018" name="Nat. Genet.">
        <title>The Rosa genome provides new insights in the design of modern roses.</title>
        <authorList>
            <person name="Bendahmane M."/>
        </authorList>
    </citation>
    <scope>NUCLEOTIDE SEQUENCE [LARGE SCALE GENOMIC DNA]</scope>
    <source>
        <strain evidence="2">cv. Old Blush</strain>
    </source>
</reference>
<protein>
    <submittedName>
        <fullName evidence="1">Uncharacterized protein</fullName>
    </submittedName>
</protein>
<evidence type="ECO:0000313" key="2">
    <source>
        <dbReference type="Proteomes" id="UP000238479"/>
    </source>
</evidence>
<name>A0A2P6P2Q6_ROSCH</name>